<dbReference type="AlphaFoldDB" id="A0A8S1EG26"/>
<protein>
    <submittedName>
        <fullName evidence="2">Uncharacterized protein</fullName>
    </submittedName>
</protein>
<proteinExistence type="predicted"/>
<comment type="caution">
    <text evidence="2">The sequence shown here is derived from an EMBL/GenBank/DDBJ whole genome shotgun (WGS) entry which is preliminary data.</text>
</comment>
<evidence type="ECO:0000313" key="2">
    <source>
        <dbReference type="EMBL" id="CAB3401204.1"/>
    </source>
</evidence>
<gene>
    <name evidence="2" type="ORF">CBOVIS_LOCUS3984</name>
</gene>
<dbReference type="EMBL" id="CADEPM010000002">
    <property type="protein sequence ID" value="CAB3401204.1"/>
    <property type="molecule type" value="Genomic_DNA"/>
</dbReference>
<accession>A0A8S1EG26</accession>
<feature type="region of interest" description="Disordered" evidence="1">
    <location>
        <begin position="1"/>
        <end position="23"/>
    </location>
</feature>
<evidence type="ECO:0000256" key="1">
    <source>
        <dbReference type="SAM" id="MobiDB-lite"/>
    </source>
</evidence>
<organism evidence="2 3">
    <name type="scientific">Caenorhabditis bovis</name>
    <dbReference type="NCBI Taxonomy" id="2654633"/>
    <lineage>
        <taxon>Eukaryota</taxon>
        <taxon>Metazoa</taxon>
        <taxon>Ecdysozoa</taxon>
        <taxon>Nematoda</taxon>
        <taxon>Chromadorea</taxon>
        <taxon>Rhabditida</taxon>
        <taxon>Rhabditina</taxon>
        <taxon>Rhabditomorpha</taxon>
        <taxon>Rhabditoidea</taxon>
        <taxon>Rhabditidae</taxon>
        <taxon>Peloderinae</taxon>
        <taxon>Caenorhabditis</taxon>
    </lineage>
</organism>
<dbReference type="Proteomes" id="UP000494206">
    <property type="component" value="Unassembled WGS sequence"/>
</dbReference>
<keyword evidence="3" id="KW-1185">Reference proteome</keyword>
<reference evidence="2 3" key="1">
    <citation type="submission" date="2020-04" db="EMBL/GenBank/DDBJ databases">
        <authorList>
            <person name="Laetsch R D."/>
            <person name="Stevens L."/>
            <person name="Kumar S."/>
            <person name="Blaxter L. M."/>
        </authorList>
    </citation>
    <scope>NUCLEOTIDE SEQUENCE [LARGE SCALE GENOMIC DNA]</scope>
</reference>
<name>A0A8S1EG26_9PELO</name>
<feature type="compositionally biased region" description="Basic residues" evidence="1">
    <location>
        <begin position="1"/>
        <end position="16"/>
    </location>
</feature>
<sequence length="114" mass="12922">MGGKAKSKKSRAHKNAKKETTKPIELAIPTMNQILAEASEHHEEKIRIIDEKIKKCRELGNKDSEKVMMGIKVLMVAKKKVDELGLDSVRLLPTTSKEPKMPQYEPLLYKVNLV</sequence>
<evidence type="ECO:0000313" key="3">
    <source>
        <dbReference type="Proteomes" id="UP000494206"/>
    </source>
</evidence>